<keyword evidence="5 12" id="KW-0732">Signal</keyword>
<dbReference type="InterPro" id="IPR006665">
    <property type="entry name" value="OmpA-like"/>
</dbReference>
<evidence type="ECO:0000256" key="2">
    <source>
        <dbReference type="ARBA" id="ARBA00022448"/>
    </source>
</evidence>
<feature type="domain" description="OmpA-like" evidence="13">
    <location>
        <begin position="239"/>
        <end position="357"/>
    </location>
</feature>
<name>A0A837N9A7_9GAMM</name>
<organism evidence="14 15">
    <name type="scientific">Idiomarina zobellii</name>
    <dbReference type="NCBI Taxonomy" id="86103"/>
    <lineage>
        <taxon>Bacteria</taxon>
        <taxon>Pseudomonadati</taxon>
        <taxon>Pseudomonadota</taxon>
        <taxon>Gammaproteobacteria</taxon>
        <taxon>Alteromonadales</taxon>
        <taxon>Idiomarinaceae</taxon>
        <taxon>Idiomarina</taxon>
    </lineage>
</organism>
<feature type="compositionally biased region" description="Basic and acidic residues" evidence="11">
    <location>
        <begin position="321"/>
        <end position="347"/>
    </location>
</feature>
<dbReference type="SUPFAM" id="SSF103647">
    <property type="entry name" value="TSP type-3 repeat"/>
    <property type="match status" value="1"/>
</dbReference>
<proteinExistence type="predicted"/>
<evidence type="ECO:0000256" key="7">
    <source>
        <dbReference type="ARBA" id="ARBA00023114"/>
    </source>
</evidence>
<dbReference type="InterPro" id="IPR036737">
    <property type="entry name" value="OmpA-like_sf"/>
</dbReference>
<dbReference type="InterPro" id="IPR028974">
    <property type="entry name" value="TSP_type-3_rpt"/>
</dbReference>
<evidence type="ECO:0000256" key="12">
    <source>
        <dbReference type="SAM" id="SignalP"/>
    </source>
</evidence>
<dbReference type="GO" id="GO:0005509">
    <property type="term" value="F:calcium ion binding"/>
    <property type="evidence" value="ECO:0007669"/>
    <property type="project" value="InterPro"/>
</dbReference>
<dbReference type="GO" id="GO:0009279">
    <property type="term" value="C:cell outer membrane"/>
    <property type="evidence" value="ECO:0007669"/>
    <property type="project" value="UniProtKB-SubCell"/>
</dbReference>
<evidence type="ECO:0000259" key="13">
    <source>
        <dbReference type="PROSITE" id="PS51123"/>
    </source>
</evidence>
<feature type="chain" id="PRO_5032929279" evidence="12">
    <location>
        <begin position="23"/>
        <end position="364"/>
    </location>
</feature>
<dbReference type="GO" id="GO:0006811">
    <property type="term" value="P:monoatomic ion transport"/>
    <property type="evidence" value="ECO:0007669"/>
    <property type="project" value="UniProtKB-KW"/>
</dbReference>
<comment type="subcellular location">
    <subcellularLocation>
        <location evidence="1">Cell outer membrane</location>
        <topology evidence="1">Multi-pass membrane protein</topology>
    </subcellularLocation>
</comment>
<dbReference type="AlphaFoldDB" id="A0A837N9A7"/>
<dbReference type="InterPro" id="IPR006664">
    <property type="entry name" value="OMP_bac"/>
</dbReference>
<evidence type="ECO:0000256" key="1">
    <source>
        <dbReference type="ARBA" id="ARBA00004571"/>
    </source>
</evidence>
<keyword evidence="15" id="KW-1185">Reference proteome</keyword>
<dbReference type="Pfam" id="PF00691">
    <property type="entry name" value="OmpA"/>
    <property type="match status" value="1"/>
</dbReference>
<gene>
    <name evidence="14" type="ORF">AFK76_09110</name>
</gene>
<dbReference type="InterPro" id="IPR011250">
    <property type="entry name" value="OMP/PagP_B-barrel"/>
</dbReference>
<dbReference type="GO" id="GO:0046930">
    <property type="term" value="C:pore complex"/>
    <property type="evidence" value="ECO:0007669"/>
    <property type="project" value="UniProtKB-KW"/>
</dbReference>
<evidence type="ECO:0000256" key="11">
    <source>
        <dbReference type="SAM" id="MobiDB-lite"/>
    </source>
</evidence>
<sequence>MKAVNLITLSLIAAGLTAPVLAQQTEADKDDFYLGARLGVFSADDDRVAVDNNQLFFVDDGFKTFTSGIEAGYMMTEAWEARIYYDYMEADLVGGGDAYGDSYGVDALYHFNNNIYAGLGVNNTEIGDVTDVAARATVGHRSFINDNLAWRIEGGVQRGWEEDYTEMFANIGLQWFFGGRDASPEPRPRPEPQKAAPTPEPKPEPKPVDSDGDGVIDANDKCANTPKDYSVDKDGCIQYENETITEELLVEFDLNSSKIRDNAFDDIEEMAEFMKEHPQLDITIHGHTDSTGEADYNQWLSEKRAKSVADALVNRYGIESSRVDSKGHGESQPKVRENSAADRQANRRIEAILKVVNRVPKERE</sequence>
<feature type="region of interest" description="Disordered" evidence="11">
    <location>
        <begin position="179"/>
        <end position="232"/>
    </location>
</feature>
<dbReference type="PANTHER" id="PTHR30329:SF21">
    <property type="entry name" value="LIPOPROTEIN YIAD-RELATED"/>
    <property type="match status" value="1"/>
</dbReference>
<evidence type="ECO:0000256" key="3">
    <source>
        <dbReference type="ARBA" id="ARBA00022452"/>
    </source>
</evidence>
<evidence type="ECO:0000256" key="5">
    <source>
        <dbReference type="ARBA" id="ARBA00022729"/>
    </source>
</evidence>
<comment type="caution">
    <text evidence="14">The sequence shown here is derived from an EMBL/GenBank/DDBJ whole genome shotgun (WGS) entry which is preliminary data.</text>
</comment>
<evidence type="ECO:0000256" key="9">
    <source>
        <dbReference type="ARBA" id="ARBA00023237"/>
    </source>
</evidence>
<dbReference type="CDD" id="cd07185">
    <property type="entry name" value="OmpA_C-like"/>
    <property type="match status" value="1"/>
</dbReference>
<keyword evidence="9" id="KW-0998">Cell outer membrane</keyword>
<keyword evidence="7" id="KW-0626">Porin</keyword>
<keyword evidence="6" id="KW-0406">Ion transport</keyword>
<keyword evidence="3" id="KW-1134">Transmembrane beta strand</keyword>
<feature type="compositionally biased region" description="Basic and acidic residues" evidence="11">
    <location>
        <begin position="182"/>
        <end position="192"/>
    </location>
</feature>
<dbReference type="PRINTS" id="PR01021">
    <property type="entry name" value="OMPADOMAIN"/>
</dbReference>
<feature type="signal peptide" evidence="12">
    <location>
        <begin position="1"/>
        <end position="22"/>
    </location>
</feature>
<dbReference type="SUPFAM" id="SSF103088">
    <property type="entry name" value="OmpA-like"/>
    <property type="match status" value="1"/>
</dbReference>
<evidence type="ECO:0000256" key="10">
    <source>
        <dbReference type="PROSITE-ProRule" id="PRU00473"/>
    </source>
</evidence>
<dbReference type="Gene3D" id="2.40.160.20">
    <property type="match status" value="1"/>
</dbReference>
<evidence type="ECO:0000256" key="4">
    <source>
        <dbReference type="ARBA" id="ARBA00022692"/>
    </source>
</evidence>
<dbReference type="EMBL" id="LHSG01000009">
    <property type="protein sequence ID" value="KPD23484.1"/>
    <property type="molecule type" value="Genomic_DNA"/>
</dbReference>
<dbReference type="SUPFAM" id="SSF56925">
    <property type="entry name" value="OMPA-like"/>
    <property type="match status" value="1"/>
</dbReference>
<dbReference type="PANTHER" id="PTHR30329">
    <property type="entry name" value="STATOR ELEMENT OF FLAGELLAR MOTOR COMPLEX"/>
    <property type="match status" value="1"/>
</dbReference>
<evidence type="ECO:0000313" key="14">
    <source>
        <dbReference type="EMBL" id="KPD23484.1"/>
    </source>
</evidence>
<evidence type="ECO:0000256" key="6">
    <source>
        <dbReference type="ARBA" id="ARBA00023065"/>
    </source>
</evidence>
<protein>
    <submittedName>
        <fullName evidence="14">OprF</fullName>
    </submittedName>
</protein>
<keyword evidence="8 10" id="KW-0472">Membrane</keyword>
<keyword evidence="2" id="KW-0813">Transport</keyword>
<feature type="region of interest" description="Disordered" evidence="11">
    <location>
        <begin position="319"/>
        <end position="347"/>
    </location>
</feature>
<dbReference type="Gene3D" id="3.30.1330.60">
    <property type="entry name" value="OmpA-like domain"/>
    <property type="match status" value="1"/>
</dbReference>
<dbReference type="InterPro" id="IPR027385">
    <property type="entry name" value="Beta-barrel_OMP"/>
</dbReference>
<dbReference type="Pfam" id="PF13505">
    <property type="entry name" value="OMP_b-brl"/>
    <property type="match status" value="1"/>
</dbReference>
<dbReference type="PROSITE" id="PS51123">
    <property type="entry name" value="OMPA_2"/>
    <property type="match status" value="1"/>
</dbReference>
<dbReference type="RefSeq" id="WP_053953999.1">
    <property type="nucleotide sequence ID" value="NZ_FNCB01000010.1"/>
</dbReference>
<evidence type="ECO:0000256" key="8">
    <source>
        <dbReference type="ARBA" id="ARBA00023136"/>
    </source>
</evidence>
<keyword evidence="4" id="KW-0812">Transmembrane</keyword>
<reference evidence="14 15" key="1">
    <citation type="submission" date="2015-08" db="EMBL/GenBank/DDBJ databases">
        <title>Genome sequencing and assembly of the deep-sea bacterium Idiomarina zobellii.</title>
        <authorList>
            <person name="Mithoefer S.D."/>
            <person name="Rheaume B.A."/>
            <person name="MacLea K.S."/>
        </authorList>
    </citation>
    <scope>NUCLEOTIDE SEQUENCE [LARGE SCALE GENOMIC DNA]</scope>
    <source>
        <strain evidence="14 15">KMM 231</strain>
    </source>
</reference>
<dbReference type="GO" id="GO:0015288">
    <property type="term" value="F:porin activity"/>
    <property type="evidence" value="ECO:0007669"/>
    <property type="project" value="UniProtKB-KW"/>
</dbReference>
<evidence type="ECO:0000313" key="15">
    <source>
        <dbReference type="Proteomes" id="UP000053030"/>
    </source>
</evidence>
<dbReference type="Proteomes" id="UP000053030">
    <property type="component" value="Unassembled WGS sequence"/>
</dbReference>
<dbReference type="InterPro" id="IPR050330">
    <property type="entry name" value="Bact_OuterMem_StrucFunc"/>
</dbReference>
<accession>A0A837N9A7</accession>
<dbReference type="OrthoDB" id="9805832at2"/>